<reference evidence="1 2" key="1">
    <citation type="journal article" date="2023" name="BMC Biol.">
        <title>The compact genome of the sponge Oopsacas minuta (Hexactinellida) is lacking key metazoan core genes.</title>
        <authorList>
            <person name="Santini S."/>
            <person name="Schenkelaars Q."/>
            <person name="Jourda C."/>
            <person name="Duchesne M."/>
            <person name="Belahbib H."/>
            <person name="Rocher C."/>
            <person name="Selva M."/>
            <person name="Riesgo A."/>
            <person name="Vervoort M."/>
            <person name="Leys S.P."/>
            <person name="Kodjabachian L."/>
            <person name="Le Bivic A."/>
            <person name="Borchiellini C."/>
            <person name="Claverie J.M."/>
            <person name="Renard E."/>
        </authorList>
    </citation>
    <scope>NUCLEOTIDE SEQUENCE [LARGE SCALE GENOMIC DNA]</scope>
    <source>
        <strain evidence="1">SPO-2</strain>
    </source>
</reference>
<dbReference type="InterPro" id="IPR052270">
    <property type="entry name" value="CACF_protein"/>
</dbReference>
<sequence length="561" mass="66908">MRFLTADLNYRISLQKNVFIIWKHFVVICRERREAKIFANNKYQIRITSICFYRMKQIFDRNQFIRRRCHELISLLGLTCIRKTFIAWKQYIVLAKEEHRVMLRAEEYCKIKVQLQAIRIWRENIEFVKMQKAREKLAEDFRNKYLINDCFQIWKFTQINVLERRFYEAERISKIRAIINKSCLARCFWGWLSLRDKTVIKRYDVMKANNHYYSCLTSRCVSQWKNAMVARKQFINMYQRACWFHLSSLLARTYTQWRLQLSLQRYYNHRHMLALWFWSRALERKVLLALRANARECRRKRGRYQRAADEFKERVVKKGILQIIHAGNVMLAADESNLMRNIERNTKYSWGCALKCAKIWKQRTISRKKNETREVRRCALAVPSLTSNIPRQHSGVDKFWSEITDFTVRGRALPAPRIPEFMKQTSNQISSSSDHIEIKPSSVCEVLTDAGPLMTSHTDIIASSQPYPKQREEMVKISYDDLKLLQTTKQQLIQVYESKLLLKSVREKLAQSQSENSLNSEGVVEIRNRVREITETIQRLESSIKHNIDSFTQHFSVPANI</sequence>
<dbReference type="PANTHER" id="PTHR22028:SF9">
    <property type="entry name" value="SFI1 SPINDLE BODY DOMAIN-CONTAINING PROTEIN"/>
    <property type="match status" value="1"/>
</dbReference>
<accession>A0AAV7KF04</accession>
<name>A0AAV7KF04_9METZ</name>
<dbReference type="Proteomes" id="UP001165289">
    <property type="component" value="Unassembled WGS sequence"/>
</dbReference>
<protein>
    <submittedName>
        <fullName evidence="1">Protein SFI1-like</fullName>
    </submittedName>
</protein>
<proteinExistence type="predicted"/>
<dbReference type="GO" id="GO:0019902">
    <property type="term" value="F:phosphatase binding"/>
    <property type="evidence" value="ECO:0007669"/>
    <property type="project" value="TreeGrafter"/>
</dbReference>
<gene>
    <name evidence="1" type="ORF">LOD99_14257</name>
</gene>
<comment type="caution">
    <text evidence="1">The sequence shown here is derived from an EMBL/GenBank/DDBJ whole genome shotgun (WGS) entry which is preliminary data.</text>
</comment>
<dbReference type="AlphaFoldDB" id="A0AAV7KF04"/>
<organism evidence="1 2">
    <name type="scientific">Oopsacas minuta</name>
    <dbReference type="NCBI Taxonomy" id="111878"/>
    <lineage>
        <taxon>Eukaryota</taxon>
        <taxon>Metazoa</taxon>
        <taxon>Porifera</taxon>
        <taxon>Hexactinellida</taxon>
        <taxon>Hexasterophora</taxon>
        <taxon>Lyssacinosida</taxon>
        <taxon>Leucopsacidae</taxon>
        <taxon>Oopsacas</taxon>
    </lineage>
</organism>
<keyword evidence="2" id="KW-1185">Reference proteome</keyword>
<evidence type="ECO:0000313" key="1">
    <source>
        <dbReference type="EMBL" id="KAI6659917.1"/>
    </source>
</evidence>
<evidence type="ECO:0000313" key="2">
    <source>
        <dbReference type="Proteomes" id="UP001165289"/>
    </source>
</evidence>
<dbReference type="PANTHER" id="PTHR22028">
    <property type="entry name" value="SFI1 SPINDLE BODY DOMAIN-CONTAINING PROTEIN-RELATED"/>
    <property type="match status" value="1"/>
</dbReference>
<dbReference type="EMBL" id="JAKMXF010000044">
    <property type="protein sequence ID" value="KAI6659917.1"/>
    <property type="molecule type" value="Genomic_DNA"/>
</dbReference>